<dbReference type="Pfam" id="PF20183">
    <property type="entry name" value="DUF6546"/>
    <property type="match status" value="1"/>
</dbReference>
<name>A0A084G2F5_PSEDA</name>
<proteinExistence type="predicted"/>
<feature type="domain" description="DUF6546" evidence="1">
    <location>
        <begin position="282"/>
        <end position="463"/>
    </location>
</feature>
<gene>
    <name evidence="2" type="ORF">SAPIO_CDS7675</name>
</gene>
<accession>A0A084G2F5</accession>
<protein>
    <recommendedName>
        <fullName evidence="1">DUF6546 domain-containing protein</fullName>
    </recommendedName>
</protein>
<dbReference type="InterPro" id="IPR046676">
    <property type="entry name" value="DUF6546"/>
</dbReference>
<evidence type="ECO:0000313" key="3">
    <source>
        <dbReference type="Proteomes" id="UP000028545"/>
    </source>
</evidence>
<dbReference type="RefSeq" id="XP_016641316.1">
    <property type="nucleotide sequence ID" value="XM_016789489.1"/>
</dbReference>
<reference evidence="2 3" key="1">
    <citation type="journal article" date="2014" name="Genome Announc.">
        <title>Draft genome sequence of the pathogenic fungus Scedosporium apiospermum.</title>
        <authorList>
            <person name="Vandeputte P."/>
            <person name="Ghamrawi S."/>
            <person name="Rechenmann M."/>
            <person name="Iltis A."/>
            <person name="Giraud S."/>
            <person name="Fleury M."/>
            <person name="Thornton C."/>
            <person name="Delhaes L."/>
            <person name="Meyer W."/>
            <person name="Papon N."/>
            <person name="Bouchara J.P."/>
        </authorList>
    </citation>
    <scope>NUCLEOTIDE SEQUENCE [LARGE SCALE GENOMIC DNA]</scope>
    <source>
        <strain evidence="2 3">IHEM 14462</strain>
    </source>
</reference>
<evidence type="ECO:0000259" key="1">
    <source>
        <dbReference type="Pfam" id="PF20183"/>
    </source>
</evidence>
<dbReference type="KEGG" id="sapo:SAPIO_CDS7675"/>
<sequence>MPTNLATLPPELRQTILFFLIEECLNAPKSTHYTSPGLAPYTTVCREWQEIIERQTFSNLYLCLDRLDEFEEFVVGVRRRRLRGILLHIRAPEYACDPCTQKESFDDKRRINDIFTETLTRLFALMNTWPEEDVVPGGIRLDLSVSSPSDLRNVGLALWQKRRWNTRDIGERRFADSAVDFVGQDDERRVVGLLKPVYSITKFVSEGLHRRAVMPAAYAEIISALPNLREAYLNIMKERRVLVRRLNLSQFGDLMVRWPHRLSTLVIRGNTTSNWRQLPHASISEADAGDHLASCLRDVAPRLRTLSIANLVTIKAFLIPLWPTNSEDRDILPISRRGLPKCKYLETVDLHYASLIYKIDWYKENADFNKHDMVTEFRQDLALAAARLAVYMPALKSLTISQRPMMWAGRHRLTYSVHEKHAELVFSSSFEFEPAEWVVDAWKMVAKKRAGKPLKIRTERLVSYKPDGDIPVIPTSAF</sequence>
<dbReference type="HOGENOM" id="CLU_029473_2_0_1"/>
<comment type="caution">
    <text evidence="2">The sequence shown here is derived from an EMBL/GenBank/DDBJ whole genome shotgun (WGS) entry which is preliminary data.</text>
</comment>
<evidence type="ECO:0000313" key="2">
    <source>
        <dbReference type="EMBL" id="KEZ41517.1"/>
    </source>
</evidence>
<keyword evidence="3" id="KW-1185">Reference proteome</keyword>
<dbReference type="OrthoDB" id="4688861at2759"/>
<dbReference type="OMA" id="CVCRQWQ"/>
<dbReference type="EMBL" id="JOWA01000110">
    <property type="protein sequence ID" value="KEZ41517.1"/>
    <property type="molecule type" value="Genomic_DNA"/>
</dbReference>
<dbReference type="GeneID" id="27726747"/>
<dbReference type="VEuPathDB" id="FungiDB:SAPIO_CDS7675"/>
<dbReference type="Proteomes" id="UP000028545">
    <property type="component" value="Unassembled WGS sequence"/>
</dbReference>
<organism evidence="2 3">
    <name type="scientific">Pseudallescheria apiosperma</name>
    <name type="common">Scedosporium apiospermum</name>
    <dbReference type="NCBI Taxonomy" id="563466"/>
    <lineage>
        <taxon>Eukaryota</taxon>
        <taxon>Fungi</taxon>
        <taxon>Dikarya</taxon>
        <taxon>Ascomycota</taxon>
        <taxon>Pezizomycotina</taxon>
        <taxon>Sordariomycetes</taxon>
        <taxon>Hypocreomycetidae</taxon>
        <taxon>Microascales</taxon>
        <taxon>Microascaceae</taxon>
        <taxon>Scedosporium</taxon>
    </lineage>
</organism>
<dbReference type="AlphaFoldDB" id="A0A084G2F5"/>